<sequence length="100" mass="10608">SLRTCRNPFIPMSSSSSPLQEQAFAVFSHAQEKALAAADALANAPANADLRDAADRAAAARDSAERVYLAPPHATTKKQKAYKMLSVASSCRKYLDAIAA</sequence>
<name>A0A0H5QUN4_9EUKA</name>
<accession>A0A0H5QUN4</accession>
<dbReference type="EMBL" id="HACM01005010">
    <property type="protein sequence ID" value="CRZ05452.1"/>
    <property type="molecule type" value="Transcribed_RNA"/>
</dbReference>
<evidence type="ECO:0000313" key="1">
    <source>
        <dbReference type="EMBL" id="CRZ05452.1"/>
    </source>
</evidence>
<protein>
    <submittedName>
        <fullName evidence="1">Uncharacterized protein</fullName>
    </submittedName>
</protein>
<feature type="non-terminal residue" evidence="1">
    <location>
        <position position="1"/>
    </location>
</feature>
<feature type="non-terminal residue" evidence="1">
    <location>
        <position position="100"/>
    </location>
</feature>
<dbReference type="AlphaFoldDB" id="A0A0H5QUN4"/>
<reference evidence="1" key="1">
    <citation type="submission" date="2015-04" db="EMBL/GenBank/DDBJ databases">
        <title>The genome sequence of the plant pathogenic Rhizarian Plasmodiophora brassicae reveals insights in its biotrophic life cycle and the origin of chitin synthesis.</title>
        <authorList>
            <person name="Schwelm A."/>
            <person name="Fogelqvist J."/>
            <person name="Knaust A."/>
            <person name="Julke S."/>
            <person name="Lilja T."/>
            <person name="Dhandapani V."/>
            <person name="Bonilla-Rosso G."/>
            <person name="Karlsson M."/>
            <person name="Shevchenko A."/>
            <person name="Choi S.R."/>
            <person name="Kim H.G."/>
            <person name="Park J.Y."/>
            <person name="Lim Y.P."/>
            <person name="Ludwig-Muller J."/>
            <person name="Dixelius C."/>
        </authorList>
    </citation>
    <scope>NUCLEOTIDE SEQUENCE</scope>
    <source>
        <tissue evidence="1">Potato root galls</tissue>
    </source>
</reference>
<proteinExistence type="predicted"/>
<organism evidence="1">
    <name type="scientific">Spongospora subterranea</name>
    <dbReference type="NCBI Taxonomy" id="70186"/>
    <lineage>
        <taxon>Eukaryota</taxon>
        <taxon>Sar</taxon>
        <taxon>Rhizaria</taxon>
        <taxon>Endomyxa</taxon>
        <taxon>Phytomyxea</taxon>
        <taxon>Plasmodiophorida</taxon>
        <taxon>Plasmodiophoridae</taxon>
        <taxon>Spongospora</taxon>
    </lineage>
</organism>